<evidence type="ECO:0000256" key="2">
    <source>
        <dbReference type="ARBA" id="ARBA00022475"/>
    </source>
</evidence>
<dbReference type="PATRIC" id="fig|1229205.11.peg.2210"/>
<sequence length="369" mass="38634">MRICDAMLPSLEAHFAVTPQHAARTISVFALTYGASQLFFGPLGDRIGKIRVVGISAAVSALGNLAASASGNIDQLIFARAVAGAMTAGIVPMTMAWIGDNVRYERRQEVLARLLGATISGTIFGQWAGGLISSLAGWRIAFVTLAVAFGAGGMPTLVRASPHAECRGPAESQFRRDVVYVLRTPWARVVLVIAMFEGALAYGALAFLPTHFHDELGFPMSEAGLVVGLYGIGGLFYSRAARILRRHATEAGFAAIGGVLLLGSFGLLAGQHERSLSLLACFGAGFGFYILHNTLQLNATQMNPACRGTAVALFSCFLFLGQSIGVLAGAAIVQQRSTSALLLASGAGLLATAIVFSRLLFRRAGNDGG</sequence>
<evidence type="ECO:0000259" key="7">
    <source>
        <dbReference type="PROSITE" id="PS50850"/>
    </source>
</evidence>
<feature type="transmembrane region" description="Helical" evidence="6">
    <location>
        <begin position="275"/>
        <end position="291"/>
    </location>
</feature>
<dbReference type="AlphaFoldDB" id="K0DJ12"/>
<keyword evidence="2" id="KW-1003">Cell membrane</keyword>
<dbReference type="GO" id="GO:0005886">
    <property type="term" value="C:plasma membrane"/>
    <property type="evidence" value="ECO:0007669"/>
    <property type="project" value="UniProtKB-SubCell"/>
</dbReference>
<dbReference type="eggNOG" id="COG2814">
    <property type="taxonomic scope" value="Bacteria"/>
</dbReference>
<dbReference type="KEGG" id="bpx:BUPH_02492"/>
<comment type="subcellular location">
    <subcellularLocation>
        <location evidence="1">Cell membrane</location>
        <topology evidence="1">Multi-pass membrane protein</topology>
    </subcellularLocation>
</comment>
<organism evidence="8 9">
    <name type="scientific">Paraburkholderia phenoliruptrix BR3459a</name>
    <dbReference type="NCBI Taxonomy" id="1229205"/>
    <lineage>
        <taxon>Bacteria</taxon>
        <taxon>Pseudomonadati</taxon>
        <taxon>Pseudomonadota</taxon>
        <taxon>Betaproteobacteria</taxon>
        <taxon>Burkholderiales</taxon>
        <taxon>Burkholderiaceae</taxon>
        <taxon>Paraburkholderia</taxon>
    </lineage>
</organism>
<evidence type="ECO:0000256" key="4">
    <source>
        <dbReference type="ARBA" id="ARBA00022989"/>
    </source>
</evidence>
<accession>K0DJ12</accession>
<dbReference type="PANTHER" id="PTHR43124:SF3">
    <property type="entry name" value="CHLORAMPHENICOL EFFLUX PUMP RV0191"/>
    <property type="match status" value="1"/>
</dbReference>
<feature type="transmembrane region" description="Helical" evidence="6">
    <location>
        <begin position="339"/>
        <end position="361"/>
    </location>
</feature>
<gene>
    <name evidence="8" type="ORF">BUPH_02492</name>
</gene>
<evidence type="ECO:0000256" key="5">
    <source>
        <dbReference type="ARBA" id="ARBA00023136"/>
    </source>
</evidence>
<feature type="transmembrane region" description="Helical" evidence="6">
    <location>
        <begin position="311"/>
        <end position="333"/>
    </location>
</feature>
<dbReference type="PANTHER" id="PTHR43124">
    <property type="entry name" value="PURINE EFFLUX PUMP PBUE"/>
    <property type="match status" value="1"/>
</dbReference>
<evidence type="ECO:0000256" key="3">
    <source>
        <dbReference type="ARBA" id="ARBA00022692"/>
    </source>
</evidence>
<dbReference type="GO" id="GO:0022857">
    <property type="term" value="F:transmembrane transporter activity"/>
    <property type="evidence" value="ECO:0007669"/>
    <property type="project" value="InterPro"/>
</dbReference>
<proteinExistence type="predicted"/>
<dbReference type="EMBL" id="CP003863">
    <property type="protein sequence ID" value="AFT86061.1"/>
    <property type="molecule type" value="Genomic_DNA"/>
</dbReference>
<keyword evidence="4 6" id="KW-1133">Transmembrane helix</keyword>
<feature type="transmembrane region" description="Helical" evidence="6">
    <location>
        <begin position="52"/>
        <end position="71"/>
    </location>
</feature>
<name>K0DJ12_9BURK</name>
<feature type="domain" description="Major facilitator superfamily (MFS) profile" evidence="7">
    <location>
        <begin position="1"/>
        <end position="365"/>
    </location>
</feature>
<keyword evidence="5 6" id="KW-0472">Membrane</keyword>
<dbReference type="InterPro" id="IPR011701">
    <property type="entry name" value="MFS"/>
</dbReference>
<dbReference type="SUPFAM" id="SSF103473">
    <property type="entry name" value="MFS general substrate transporter"/>
    <property type="match status" value="1"/>
</dbReference>
<dbReference type="CDD" id="cd17324">
    <property type="entry name" value="MFS_NepI_like"/>
    <property type="match status" value="1"/>
</dbReference>
<dbReference type="RefSeq" id="WP_015002856.1">
    <property type="nucleotide sequence ID" value="NC_018695.1"/>
</dbReference>
<feature type="transmembrane region" description="Helical" evidence="6">
    <location>
        <begin position="185"/>
        <end position="208"/>
    </location>
</feature>
<dbReference type="HOGENOM" id="CLU_001265_61_5_4"/>
<dbReference type="PROSITE" id="PS50850">
    <property type="entry name" value="MFS"/>
    <property type="match status" value="1"/>
</dbReference>
<dbReference type="GeneID" id="27797241"/>
<evidence type="ECO:0000313" key="8">
    <source>
        <dbReference type="EMBL" id="AFT86061.1"/>
    </source>
</evidence>
<evidence type="ECO:0000256" key="6">
    <source>
        <dbReference type="SAM" id="Phobius"/>
    </source>
</evidence>
<dbReference type="STRING" id="1229205.BUPH_02492"/>
<evidence type="ECO:0000256" key="1">
    <source>
        <dbReference type="ARBA" id="ARBA00004651"/>
    </source>
</evidence>
<feature type="transmembrane region" description="Helical" evidence="6">
    <location>
        <begin position="138"/>
        <end position="158"/>
    </location>
</feature>
<dbReference type="Proteomes" id="UP000010105">
    <property type="component" value="Chromosome 1"/>
</dbReference>
<feature type="transmembrane region" description="Helical" evidence="6">
    <location>
        <begin position="220"/>
        <end position="238"/>
    </location>
</feature>
<protein>
    <submittedName>
        <fullName evidence="8">Major facilitator superfamily transporter</fullName>
    </submittedName>
</protein>
<dbReference type="InterPro" id="IPR020846">
    <property type="entry name" value="MFS_dom"/>
</dbReference>
<keyword evidence="3 6" id="KW-0812">Transmembrane</keyword>
<dbReference type="InterPro" id="IPR050189">
    <property type="entry name" value="MFS_Efflux_Transporters"/>
</dbReference>
<reference evidence="8 9" key="1">
    <citation type="journal article" date="2012" name="J. Bacteriol.">
        <title>Complete Genome Sequence of Burkholderia phenoliruptrix BR3459a (CLA1), a Heat-Tolerant, Nitrogen-Fixing Symbiont of Mimosa flocculosa.</title>
        <authorList>
            <person name="de Oliveira Cunha C."/>
            <person name="Goda Zuleta L.F."/>
            <person name="Paula de Almeida L.G."/>
            <person name="Prioli Ciapina L."/>
            <person name="Lustrino Borges W."/>
            <person name="Pitard R.M."/>
            <person name="Baldani J.I."/>
            <person name="Straliotto R."/>
            <person name="de Faria S.M."/>
            <person name="Hungria M."/>
            <person name="Sousa Cavada B."/>
            <person name="Mercante F.M."/>
            <person name="Ribeiro de Vasconcelos A.T."/>
        </authorList>
    </citation>
    <scope>NUCLEOTIDE SEQUENCE [LARGE SCALE GENOMIC DNA]</scope>
    <source>
        <strain evidence="8 9">BR3459a</strain>
    </source>
</reference>
<dbReference type="InterPro" id="IPR036259">
    <property type="entry name" value="MFS_trans_sf"/>
</dbReference>
<feature type="transmembrane region" description="Helical" evidence="6">
    <location>
        <begin position="250"/>
        <end position="269"/>
    </location>
</feature>
<dbReference type="Gene3D" id="1.20.1250.20">
    <property type="entry name" value="MFS general substrate transporter like domains"/>
    <property type="match status" value="1"/>
</dbReference>
<dbReference type="Pfam" id="PF07690">
    <property type="entry name" value="MFS_1"/>
    <property type="match status" value="1"/>
</dbReference>
<evidence type="ECO:0000313" key="9">
    <source>
        <dbReference type="Proteomes" id="UP000010105"/>
    </source>
</evidence>
<feature type="transmembrane region" description="Helical" evidence="6">
    <location>
        <begin position="77"/>
        <end position="98"/>
    </location>
</feature>
<feature type="transmembrane region" description="Helical" evidence="6">
    <location>
        <begin position="110"/>
        <end position="132"/>
    </location>
</feature>